<feature type="domain" description="Phage terminase large subunit N-terminal" evidence="1">
    <location>
        <begin position="26"/>
        <end position="221"/>
    </location>
</feature>
<reference evidence="2" key="1">
    <citation type="submission" date="2020-03" db="EMBL/GenBank/DDBJ databases">
        <title>The deep terrestrial virosphere.</title>
        <authorList>
            <person name="Holmfeldt K."/>
            <person name="Nilsson E."/>
            <person name="Simone D."/>
            <person name="Lopez-Fernandez M."/>
            <person name="Wu X."/>
            <person name="de Brujin I."/>
            <person name="Lundin D."/>
            <person name="Andersson A."/>
            <person name="Bertilsson S."/>
            <person name="Dopson M."/>
        </authorList>
    </citation>
    <scope>NUCLEOTIDE SEQUENCE</scope>
    <source>
        <strain evidence="2">TM448A01681</strain>
        <strain evidence="3">TM448B01302</strain>
    </source>
</reference>
<proteinExistence type="predicted"/>
<dbReference type="EMBL" id="MT144731">
    <property type="protein sequence ID" value="QJH98398.1"/>
    <property type="molecule type" value="Genomic_DNA"/>
</dbReference>
<evidence type="ECO:0000313" key="3">
    <source>
        <dbReference type="EMBL" id="QJH98398.1"/>
    </source>
</evidence>
<name>A0A6H1ZQR9_9ZZZZ</name>
<dbReference type="AlphaFoldDB" id="A0A6H1ZQR9"/>
<dbReference type="Pfam" id="PF04466">
    <property type="entry name" value="Terminase_3"/>
    <property type="match status" value="1"/>
</dbReference>
<dbReference type="EMBL" id="MT144185">
    <property type="protein sequence ID" value="QJA50276.1"/>
    <property type="molecule type" value="Genomic_DNA"/>
</dbReference>
<accession>A0A6H1ZQR9</accession>
<dbReference type="Gene3D" id="3.40.50.300">
    <property type="entry name" value="P-loop containing nucleotide triphosphate hydrolases"/>
    <property type="match status" value="1"/>
</dbReference>
<dbReference type="Gene3D" id="3.30.420.240">
    <property type="match status" value="1"/>
</dbReference>
<evidence type="ECO:0000313" key="2">
    <source>
        <dbReference type="EMBL" id="QJA50276.1"/>
    </source>
</evidence>
<dbReference type="InterPro" id="IPR035412">
    <property type="entry name" value="Terminase_L_N"/>
</dbReference>
<sequence>MKIKFKTKIEKQITASELWIDNITEQILYGGAKGGGKSYLGASLIFGDALIYPDTHYFIAREELIDLRKYIVPTIHEVFNNWKLKIGDYAKLDGQYNVYHLYNKSQVYLIACKELPSDPMYERFGSMQMTRGWIEEGGEVSEAAKANLWLSIGRWKNDIYKLKKKLLITANPKRGWMKREFVDLLNQGVLPASKKYIQAFATDNLYLSEDYRKTLSEEKDTVRRQRLWEGKWDYDEDQDSLINFDWLCDAFSNTITKDGQKYLIVDVARLGKDSTVFSFWDGLDLYRIEKFQKQDTERTKQQAKDYASSELIPWSNILIDEDGIGGAVVDGMFGVRGFIANSTPLPTQGQIRGKAHRIESDLTPRTNFGNLKAQCAYKVAELINEHKIRFSVADYREEIIEDVNAILRAKEIDSDKRLQIKSKEFIKANLGRSPDVGDTILMRAWFELKTDTELEPEPEITGDDIQAKWQLERRRTAYEKETNR</sequence>
<organism evidence="2">
    <name type="scientific">viral metagenome</name>
    <dbReference type="NCBI Taxonomy" id="1070528"/>
    <lineage>
        <taxon>unclassified sequences</taxon>
        <taxon>metagenomes</taxon>
        <taxon>organismal metagenomes</taxon>
    </lineage>
</organism>
<protein>
    <submittedName>
        <fullName evidence="2">Putative terminase</fullName>
    </submittedName>
</protein>
<gene>
    <name evidence="2" type="ORF">TM448A01681_0002</name>
    <name evidence="3" type="ORF">TM448B01302_0002</name>
</gene>
<dbReference type="InterPro" id="IPR027417">
    <property type="entry name" value="P-loop_NTPase"/>
</dbReference>
<evidence type="ECO:0000259" key="1">
    <source>
        <dbReference type="Pfam" id="PF04466"/>
    </source>
</evidence>